<dbReference type="PANTHER" id="PTHR33516">
    <property type="entry name" value="LEXA REPRESSOR"/>
    <property type="match status" value="1"/>
</dbReference>
<feature type="region of interest" description="Disordered" evidence="7">
    <location>
        <begin position="1"/>
        <end position="20"/>
    </location>
</feature>
<dbReference type="GO" id="GO:0003677">
    <property type="term" value="F:DNA binding"/>
    <property type="evidence" value="ECO:0007669"/>
    <property type="project" value="InterPro"/>
</dbReference>
<dbReference type="NCBIfam" id="NF007621">
    <property type="entry name" value="PRK10276.1"/>
    <property type="match status" value="1"/>
</dbReference>
<dbReference type="SUPFAM" id="SSF51306">
    <property type="entry name" value="LexA/Signal peptidase"/>
    <property type="match status" value="1"/>
</dbReference>
<comment type="similarity">
    <text evidence="1">Belongs to the peptidase S24 family.</text>
</comment>
<accession>A0A381NJ62</accession>
<evidence type="ECO:0000256" key="6">
    <source>
        <dbReference type="ARBA" id="ARBA00023236"/>
    </source>
</evidence>
<dbReference type="InterPro" id="IPR050077">
    <property type="entry name" value="LexA_repressor"/>
</dbReference>
<gene>
    <name evidence="9" type="ORF">METZ01_LOCUS7283</name>
</gene>
<name>A0A381NJ62_9ZZZZ</name>
<dbReference type="GO" id="GO:0006281">
    <property type="term" value="P:DNA repair"/>
    <property type="evidence" value="ECO:0007669"/>
    <property type="project" value="UniProtKB-KW"/>
</dbReference>
<protein>
    <recommendedName>
        <fullName evidence="8">Peptidase S24/S26A/S26B/S26C domain-containing protein</fullName>
    </recommendedName>
</protein>
<dbReference type="GO" id="GO:0009432">
    <property type="term" value="P:SOS response"/>
    <property type="evidence" value="ECO:0007669"/>
    <property type="project" value="UniProtKB-KW"/>
</dbReference>
<evidence type="ECO:0000256" key="5">
    <source>
        <dbReference type="ARBA" id="ARBA00023204"/>
    </source>
</evidence>
<sequence length="171" mass="18766">MARGGARLGAGRPRGQGKFGEVTRPIRVPVSKIDSIMNFIHDHNLSLPLYSNKVPAGFPSPADDHMEGKLDLNNHLVKHPTATFFVRASGESMVGAGIHDGDILVVDRSLEPRHGKIIIAAVDGQLTVKRLQKRGSKTLLTPENRKYKPIELTENNDVKIWGVVTNVIHEV</sequence>
<dbReference type="GO" id="GO:0016787">
    <property type="term" value="F:hydrolase activity"/>
    <property type="evidence" value="ECO:0007669"/>
    <property type="project" value="UniProtKB-KW"/>
</dbReference>
<keyword evidence="2" id="KW-0227">DNA damage</keyword>
<evidence type="ECO:0000256" key="1">
    <source>
        <dbReference type="ARBA" id="ARBA00007484"/>
    </source>
</evidence>
<dbReference type="EMBL" id="UINC01000388">
    <property type="protein sequence ID" value="SUZ54429.1"/>
    <property type="molecule type" value="Genomic_DNA"/>
</dbReference>
<keyword evidence="5" id="KW-0234">DNA repair</keyword>
<dbReference type="PRINTS" id="PR00726">
    <property type="entry name" value="LEXASERPTASE"/>
</dbReference>
<dbReference type="InterPro" id="IPR006197">
    <property type="entry name" value="Peptidase_S24_LexA"/>
</dbReference>
<evidence type="ECO:0000256" key="2">
    <source>
        <dbReference type="ARBA" id="ARBA00022763"/>
    </source>
</evidence>
<keyword evidence="6" id="KW-0742">SOS response</keyword>
<evidence type="ECO:0000256" key="4">
    <source>
        <dbReference type="ARBA" id="ARBA00022813"/>
    </source>
</evidence>
<dbReference type="Gene3D" id="2.10.109.10">
    <property type="entry name" value="Umud Fragment, subunit A"/>
    <property type="match status" value="1"/>
</dbReference>
<evidence type="ECO:0000259" key="8">
    <source>
        <dbReference type="Pfam" id="PF00717"/>
    </source>
</evidence>
<evidence type="ECO:0000256" key="3">
    <source>
        <dbReference type="ARBA" id="ARBA00022801"/>
    </source>
</evidence>
<dbReference type="PANTHER" id="PTHR33516:SF2">
    <property type="entry name" value="LEXA REPRESSOR-RELATED"/>
    <property type="match status" value="1"/>
</dbReference>
<feature type="compositionally biased region" description="Gly residues" evidence="7">
    <location>
        <begin position="1"/>
        <end position="18"/>
    </location>
</feature>
<dbReference type="Pfam" id="PF00717">
    <property type="entry name" value="Peptidase_S24"/>
    <property type="match status" value="1"/>
</dbReference>
<evidence type="ECO:0000256" key="7">
    <source>
        <dbReference type="SAM" id="MobiDB-lite"/>
    </source>
</evidence>
<dbReference type="GO" id="GO:0006355">
    <property type="term" value="P:regulation of DNA-templated transcription"/>
    <property type="evidence" value="ECO:0007669"/>
    <property type="project" value="InterPro"/>
</dbReference>
<feature type="domain" description="Peptidase S24/S26A/S26B/S26C" evidence="8">
    <location>
        <begin position="48"/>
        <end position="164"/>
    </location>
</feature>
<evidence type="ECO:0000313" key="9">
    <source>
        <dbReference type="EMBL" id="SUZ54429.1"/>
    </source>
</evidence>
<dbReference type="InterPro" id="IPR015927">
    <property type="entry name" value="Peptidase_S24_S26A/B/C"/>
</dbReference>
<dbReference type="CDD" id="cd06529">
    <property type="entry name" value="S24_LexA-like"/>
    <property type="match status" value="1"/>
</dbReference>
<dbReference type="InterPro" id="IPR036286">
    <property type="entry name" value="LexA/Signal_pep-like_sf"/>
</dbReference>
<dbReference type="AlphaFoldDB" id="A0A381NJ62"/>
<proteinExistence type="inferred from homology"/>
<keyword evidence="4" id="KW-0068">Autocatalytic cleavage</keyword>
<organism evidence="9">
    <name type="scientific">marine metagenome</name>
    <dbReference type="NCBI Taxonomy" id="408172"/>
    <lineage>
        <taxon>unclassified sequences</taxon>
        <taxon>metagenomes</taxon>
        <taxon>ecological metagenomes</taxon>
    </lineage>
</organism>
<keyword evidence="3" id="KW-0378">Hydrolase</keyword>
<dbReference type="InterPro" id="IPR039418">
    <property type="entry name" value="LexA-like"/>
</dbReference>
<reference evidence="9" key="1">
    <citation type="submission" date="2018-05" db="EMBL/GenBank/DDBJ databases">
        <authorList>
            <person name="Lanie J.A."/>
            <person name="Ng W.-L."/>
            <person name="Kazmierczak K.M."/>
            <person name="Andrzejewski T.M."/>
            <person name="Davidsen T.M."/>
            <person name="Wayne K.J."/>
            <person name="Tettelin H."/>
            <person name="Glass J.I."/>
            <person name="Rusch D."/>
            <person name="Podicherti R."/>
            <person name="Tsui H.-C.T."/>
            <person name="Winkler M.E."/>
        </authorList>
    </citation>
    <scope>NUCLEOTIDE SEQUENCE</scope>
</reference>